<evidence type="ECO:0000313" key="1">
    <source>
        <dbReference type="Proteomes" id="UP000887580"/>
    </source>
</evidence>
<dbReference type="WBParaSite" id="PS1159_v2.g8961.t1">
    <property type="protein sequence ID" value="PS1159_v2.g8961.t1"/>
    <property type="gene ID" value="PS1159_v2.g8961"/>
</dbReference>
<accession>A0AC35GUG2</accession>
<evidence type="ECO:0000313" key="2">
    <source>
        <dbReference type="WBParaSite" id="PS1159_v2.g8961.t1"/>
    </source>
</evidence>
<proteinExistence type="predicted"/>
<reference evidence="2" key="1">
    <citation type="submission" date="2022-11" db="UniProtKB">
        <authorList>
            <consortium name="WormBaseParasite"/>
        </authorList>
    </citation>
    <scope>IDENTIFICATION</scope>
</reference>
<organism evidence="1 2">
    <name type="scientific">Panagrolaimus sp. PS1159</name>
    <dbReference type="NCBI Taxonomy" id="55785"/>
    <lineage>
        <taxon>Eukaryota</taxon>
        <taxon>Metazoa</taxon>
        <taxon>Ecdysozoa</taxon>
        <taxon>Nematoda</taxon>
        <taxon>Chromadorea</taxon>
        <taxon>Rhabditida</taxon>
        <taxon>Tylenchina</taxon>
        <taxon>Panagrolaimomorpha</taxon>
        <taxon>Panagrolaimoidea</taxon>
        <taxon>Panagrolaimidae</taxon>
        <taxon>Panagrolaimus</taxon>
    </lineage>
</organism>
<protein>
    <submittedName>
        <fullName evidence="2">Regulatory protein zeste</fullName>
    </submittedName>
</protein>
<dbReference type="Proteomes" id="UP000887580">
    <property type="component" value="Unplaced"/>
</dbReference>
<sequence length="554" mass="62510">MSHNSQEIPEPQISSMNTTQRFNVSLATAMNSLATSDSPNSNLSKCELKEEPGSAADYDAFLADKNKKPYCTDKEALAKVEKEIASLRRTQYGGGRTSAADSKKNDDKMMIVAEHFYKKKDLLLKGNSKTPEHRKKVDEFWTFIEQKLKENNYSADDIRNKFQTFNRNALNKKRQMAGTGAAAIKLTEAEKYIIEKHGEDQSVTGINCEDVGTINVVERPNRNRKASKPFTFPTPKANKKRKATTVDTPEAPASKRTTTSSRWSLASDEFRNSVRQHSTSPSQQRNYFDEEFADLPNNDFDIDNDSVLTSSSSKESVGDSAAHNSIPKPKIPRRKRRQNIYDEHSENEETAIPFDNDSLYGDEPENLSEPIAEEEDDDEDDDDDDDQFRAEDEDGSNAEAEDDQLDEEESEDDNLLYSLNDGDAEDRSRKEKAKKKKTGIDSSISLGKAPKSKNRIDIEEKILNVEESVEIATSKICEQSKIRTQNQKILTDKQAKVLDAELEIKAALKRKTEEEAEAELEIKAALKRKAEAEAETAELKREQAKLELEKLKKT</sequence>
<name>A0AC35GUG2_9BILA</name>